<evidence type="ECO:0000256" key="1">
    <source>
        <dbReference type="SAM" id="Phobius"/>
    </source>
</evidence>
<dbReference type="AlphaFoldDB" id="A0A9Q4L2D8"/>
<keyword evidence="1" id="KW-1133">Transmembrane helix</keyword>
<dbReference type="Pfam" id="PF23928">
    <property type="entry name" value="DUF7266"/>
    <property type="match status" value="1"/>
</dbReference>
<accession>A0A9Q4L2D8</accession>
<keyword evidence="1" id="KW-0812">Transmembrane</keyword>
<dbReference type="EMBL" id="JAMQOT010000004">
    <property type="protein sequence ID" value="MDF9746364.1"/>
    <property type="molecule type" value="Genomic_DNA"/>
</dbReference>
<sequence>MTMIERHTARDRGVSITVTHVLTIGITTILIAGLLTSAGTMLETETERSTEASLETIGERMADEIGNVDQIAATSTDNVTITTDHPRTVANSRYTVELGEDCEAPLLDGSTDCLILTASNTNVVVHVPIETEEDIDYGSSARGGTIEIVYDGSDISIRSWS</sequence>
<dbReference type="InterPro" id="IPR055690">
    <property type="entry name" value="DUF7266"/>
</dbReference>
<evidence type="ECO:0000313" key="3">
    <source>
        <dbReference type="Proteomes" id="UP001154061"/>
    </source>
</evidence>
<gene>
    <name evidence="2" type="ORF">NDI89_12300</name>
</gene>
<dbReference type="Proteomes" id="UP001154061">
    <property type="component" value="Unassembled WGS sequence"/>
</dbReference>
<organism evidence="2 3">
    <name type="scientific">Natrinema salsiterrestre</name>
    <dbReference type="NCBI Taxonomy" id="2950540"/>
    <lineage>
        <taxon>Archaea</taxon>
        <taxon>Methanobacteriati</taxon>
        <taxon>Methanobacteriota</taxon>
        <taxon>Stenosarchaea group</taxon>
        <taxon>Halobacteria</taxon>
        <taxon>Halobacteriales</taxon>
        <taxon>Natrialbaceae</taxon>
        <taxon>Natrinema</taxon>
    </lineage>
</organism>
<keyword evidence="1" id="KW-0472">Membrane</keyword>
<keyword evidence="3" id="KW-1185">Reference proteome</keyword>
<comment type="caution">
    <text evidence="2">The sequence shown here is derived from an EMBL/GenBank/DDBJ whole genome shotgun (WGS) entry which is preliminary data.</text>
</comment>
<feature type="transmembrane region" description="Helical" evidence="1">
    <location>
        <begin position="21"/>
        <end position="42"/>
    </location>
</feature>
<proteinExistence type="predicted"/>
<reference evidence="2" key="1">
    <citation type="submission" date="2022-06" db="EMBL/GenBank/DDBJ databases">
        <title>Natrinema sp. a new haloarchaeum isolate from saline soil.</title>
        <authorList>
            <person name="Strakova D."/>
            <person name="Galisteo C."/>
            <person name="Sanchez-Porro C."/>
            <person name="Ventosa A."/>
        </authorList>
    </citation>
    <scope>NUCLEOTIDE SEQUENCE</scope>
    <source>
        <strain evidence="2">S1CR25-10</strain>
    </source>
</reference>
<evidence type="ECO:0000313" key="2">
    <source>
        <dbReference type="EMBL" id="MDF9746364.1"/>
    </source>
</evidence>
<protein>
    <submittedName>
        <fullName evidence="2">Uncharacterized protein</fullName>
    </submittedName>
</protein>
<name>A0A9Q4L2D8_9EURY</name>